<dbReference type="SMART" id="SM00494">
    <property type="entry name" value="ChtBD2"/>
    <property type="match status" value="1"/>
</dbReference>
<keyword evidence="5" id="KW-1185">Reference proteome</keyword>
<dbReference type="PANTHER" id="PTHR22933:SF42">
    <property type="entry name" value="FI18455P1-RELATED"/>
    <property type="match status" value="1"/>
</dbReference>
<evidence type="ECO:0000256" key="1">
    <source>
        <dbReference type="SAM" id="MobiDB-lite"/>
    </source>
</evidence>
<comment type="caution">
    <text evidence="4">The sequence shown here is derived from an EMBL/GenBank/DDBJ whole genome shotgun (WGS) entry which is preliminary data.</text>
</comment>
<dbReference type="PANTHER" id="PTHR22933">
    <property type="entry name" value="FI18007P1-RELATED"/>
    <property type="match status" value="1"/>
</dbReference>
<keyword evidence="2" id="KW-0732">Signal</keyword>
<dbReference type="GO" id="GO:0008061">
    <property type="term" value="F:chitin binding"/>
    <property type="evidence" value="ECO:0007669"/>
    <property type="project" value="InterPro"/>
</dbReference>
<evidence type="ECO:0000313" key="4">
    <source>
        <dbReference type="EMBL" id="KAK2711219.1"/>
    </source>
</evidence>
<gene>
    <name evidence="4" type="ORF">QYM36_012409</name>
</gene>
<dbReference type="PROSITE" id="PS50940">
    <property type="entry name" value="CHIT_BIND_II"/>
    <property type="match status" value="1"/>
</dbReference>
<proteinExistence type="predicted"/>
<dbReference type="Pfam" id="PF01607">
    <property type="entry name" value="CBM_14"/>
    <property type="match status" value="1"/>
</dbReference>
<dbReference type="SUPFAM" id="SSF57625">
    <property type="entry name" value="Invertebrate chitin-binding proteins"/>
    <property type="match status" value="1"/>
</dbReference>
<dbReference type="Proteomes" id="UP001187531">
    <property type="component" value="Unassembled WGS sequence"/>
</dbReference>
<sequence length="245" mass="26539">MKQFVAVLLCFAYATADKLPGHGYGYANQRPDNPLELPLPSSNDEVLLLPPAESRQSDTVEEVTMDPLKMLMMVVPGTPGEDYPILDTIPETSFRCEEVATAPFGYYADTDPASGCQVFHVCNDNIKTSFLCHNGSLFNQQAFVCDWWFNVDCQKQKEYYGLNSEIGVIPLPSNAGPGNADSNNGNSNGASDAASGSSNSFSSSPNNGLQEGASQQEPVVAEPEETYLPPQETYLPPPQSYLPPN</sequence>
<dbReference type="InterPro" id="IPR002557">
    <property type="entry name" value="Chitin-bd_dom"/>
</dbReference>
<evidence type="ECO:0000313" key="5">
    <source>
        <dbReference type="Proteomes" id="UP001187531"/>
    </source>
</evidence>
<feature type="compositionally biased region" description="Low complexity" evidence="1">
    <location>
        <begin position="173"/>
        <end position="208"/>
    </location>
</feature>
<feature type="chain" id="PRO_5041641880" description="Chitin-binding type-2 domain-containing protein" evidence="2">
    <location>
        <begin position="17"/>
        <end position="245"/>
    </location>
</feature>
<accession>A0AA88HQ56</accession>
<evidence type="ECO:0000259" key="3">
    <source>
        <dbReference type="PROSITE" id="PS50940"/>
    </source>
</evidence>
<feature type="compositionally biased region" description="Pro residues" evidence="1">
    <location>
        <begin position="235"/>
        <end position="245"/>
    </location>
</feature>
<feature type="region of interest" description="Disordered" evidence="1">
    <location>
        <begin position="173"/>
        <end position="245"/>
    </location>
</feature>
<dbReference type="AlphaFoldDB" id="A0AA88HQ56"/>
<feature type="signal peptide" evidence="2">
    <location>
        <begin position="1"/>
        <end position="16"/>
    </location>
</feature>
<reference evidence="4" key="1">
    <citation type="submission" date="2023-07" db="EMBL/GenBank/DDBJ databases">
        <title>Chromosome-level genome assembly of Artemia franciscana.</title>
        <authorList>
            <person name="Jo E."/>
        </authorList>
    </citation>
    <scope>NUCLEOTIDE SEQUENCE</scope>
    <source>
        <tissue evidence="4">Whole body</tissue>
    </source>
</reference>
<protein>
    <recommendedName>
        <fullName evidence="3">Chitin-binding type-2 domain-containing protein</fullName>
    </recommendedName>
</protein>
<dbReference type="InterPro" id="IPR036508">
    <property type="entry name" value="Chitin-bd_dom_sf"/>
</dbReference>
<dbReference type="InterPro" id="IPR052976">
    <property type="entry name" value="Scoloptoxin-like"/>
</dbReference>
<dbReference type="Gene3D" id="2.170.140.10">
    <property type="entry name" value="Chitin binding domain"/>
    <property type="match status" value="1"/>
</dbReference>
<name>A0AA88HQ56_ARTSF</name>
<dbReference type="EMBL" id="JAVRJZ010000016">
    <property type="protein sequence ID" value="KAK2711219.1"/>
    <property type="molecule type" value="Genomic_DNA"/>
</dbReference>
<evidence type="ECO:0000256" key="2">
    <source>
        <dbReference type="SAM" id="SignalP"/>
    </source>
</evidence>
<feature type="domain" description="Chitin-binding type-2" evidence="3">
    <location>
        <begin position="93"/>
        <end position="155"/>
    </location>
</feature>
<dbReference type="GO" id="GO:0005576">
    <property type="term" value="C:extracellular region"/>
    <property type="evidence" value="ECO:0007669"/>
    <property type="project" value="InterPro"/>
</dbReference>
<organism evidence="4 5">
    <name type="scientific">Artemia franciscana</name>
    <name type="common">Brine shrimp</name>
    <name type="synonym">Artemia sanfranciscana</name>
    <dbReference type="NCBI Taxonomy" id="6661"/>
    <lineage>
        <taxon>Eukaryota</taxon>
        <taxon>Metazoa</taxon>
        <taxon>Ecdysozoa</taxon>
        <taxon>Arthropoda</taxon>
        <taxon>Crustacea</taxon>
        <taxon>Branchiopoda</taxon>
        <taxon>Anostraca</taxon>
        <taxon>Artemiidae</taxon>
        <taxon>Artemia</taxon>
    </lineage>
</organism>